<dbReference type="PANTHER" id="PTHR32309">
    <property type="entry name" value="TYROSINE-PROTEIN KINASE"/>
    <property type="match status" value="1"/>
</dbReference>
<keyword evidence="1" id="KW-0472">Membrane</keyword>
<proteinExistence type="predicted"/>
<gene>
    <name evidence="2" type="ORF">A2T55_16340</name>
</gene>
<evidence type="ECO:0000313" key="2">
    <source>
        <dbReference type="EMBL" id="AMT95084.1"/>
    </source>
</evidence>
<dbReference type="KEGG" id="bly:A2T55_16340"/>
<dbReference type="EMBL" id="CP014869">
    <property type="protein sequence ID" value="AMT95084.1"/>
    <property type="molecule type" value="Genomic_DNA"/>
</dbReference>
<feature type="transmembrane region" description="Helical" evidence="1">
    <location>
        <begin position="155"/>
        <end position="174"/>
    </location>
</feature>
<feature type="transmembrane region" description="Helical" evidence="1">
    <location>
        <begin position="12"/>
        <end position="32"/>
    </location>
</feature>
<keyword evidence="1" id="KW-0812">Transmembrane</keyword>
<accession>A0A144MIJ0</accession>
<dbReference type="RefSeq" id="WP_062862572.1">
    <property type="nucleotide sequence ID" value="NZ_CP014869.1"/>
</dbReference>
<sequence>MKTVAALRRYWVLATLVFVIIAVATALFAAFAPRTYTATTILVLVPEAETNPSGDLVQLAVPTYAELANAPSVMNDMAEEMGEDPKKLSSSVKGEVAPATNTVVVSVRWGDPDRAAELANGVTEELEELSGKDPLLTAYVASPAEPPFEPSFPPLGITMVIGGIIAVVAAPVAARIRWAVHES</sequence>
<dbReference type="InterPro" id="IPR050445">
    <property type="entry name" value="Bact_polysacc_biosynth/exp"/>
</dbReference>
<dbReference type="AlphaFoldDB" id="A0A144MIJ0"/>
<keyword evidence="1" id="KW-1133">Transmembrane helix</keyword>
<dbReference type="PANTHER" id="PTHR32309:SF31">
    <property type="entry name" value="CAPSULAR EXOPOLYSACCHARIDE FAMILY"/>
    <property type="match status" value="1"/>
</dbReference>
<name>A0A144MIJ0_BRELN</name>
<protein>
    <recommendedName>
        <fullName evidence="4">Polysaccharide chain length determinant N-terminal domain-containing protein</fullName>
    </recommendedName>
</protein>
<reference evidence="3" key="1">
    <citation type="submission" date="2016-03" db="EMBL/GenBank/DDBJ databases">
        <authorList>
            <person name="Ploux O."/>
        </authorList>
    </citation>
    <scope>NUCLEOTIDE SEQUENCE [LARGE SCALE GENOMIC DNA]</scope>
    <source>
        <strain evidence="3">BS258</strain>
    </source>
</reference>
<evidence type="ECO:0008006" key="4">
    <source>
        <dbReference type="Google" id="ProtNLM"/>
    </source>
</evidence>
<dbReference type="Proteomes" id="UP000075950">
    <property type="component" value="Chromosome"/>
</dbReference>
<evidence type="ECO:0000256" key="1">
    <source>
        <dbReference type="SAM" id="Phobius"/>
    </source>
</evidence>
<organism evidence="2 3">
    <name type="scientific">Brevibacterium linens</name>
    <dbReference type="NCBI Taxonomy" id="1703"/>
    <lineage>
        <taxon>Bacteria</taxon>
        <taxon>Bacillati</taxon>
        <taxon>Actinomycetota</taxon>
        <taxon>Actinomycetes</taxon>
        <taxon>Micrococcales</taxon>
        <taxon>Brevibacteriaceae</taxon>
        <taxon>Brevibacterium</taxon>
    </lineage>
</organism>
<evidence type="ECO:0000313" key="3">
    <source>
        <dbReference type="Proteomes" id="UP000075950"/>
    </source>
</evidence>